<accession>G4CGA3</accession>
<dbReference type="HOGENOM" id="CLU_1347723_0_0_4"/>
<proteinExistence type="predicted"/>
<dbReference type="AlphaFoldDB" id="G4CGA3"/>
<sequence>MSISFKLYADEAMNTEAGGAYAGGRKQDVDFTAQGQTRDFVFYFGSKTPNRKLQTAAGPGSNQITITPIDILPNREANAVYELGSLFEPGTPNGYVYQVITAGTTAAAAPSYPVAVGSEVLDGTAKLRNIGSKHKPDAVKLALSSAGLGSAVGGSALPIGHTINSGAAIAVYVRLNNAVADIYDATGTPILALSLNEVVETAV</sequence>
<organism evidence="1 2">
    <name type="scientific">Neisseria shayeganii 871</name>
    <dbReference type="NCBI Taxonomy" id="1032488"/>
    <lineage>
        <taxon>Bacteria</taxon>
        <taxon>Pseudomonadati</taxon>
        <taxon>Pseudomonadota</taxon>
        <taxon>Betaproteobacteria</taxon>
        <taxon>Neisseriales</taxon>
        <taxon>Neisseriaceae</taxon>
        <taxon>Neisseria</taxon>
    </lineage>
</organism>
<name>G4CGA3_9NEIS</name>
<gene>
    <name evidence="1" type="ORF">HMPREF9371_0642</name>
</gene>
<dbReference type="Proteomes" id="UP000003019">
    <property type="component" value="Unassembled WGS sequence"/>
</dbReference>
<dbReference type="EMBL" id="AGAY01000022">
    <property type="protein sequence ID" value="EGY53151.1"/>
    <property type="molecule type" value="Genomic_DNA"/>
</dbReference>
<evidence type="ECO:0000313" key="1">
    <source>
        <dbReference type="EMBL" id="EGY53151.1"/>
    </source>
</evidence>
<evidence type="ECO:0000313" key="2">
    <source>
        <dbReference type="Proteomes" id="UP000003019"/>
    </source>
</evidence>
<reference evidence="1 2" key="1">
    <citation type="submission" date="2011-05" db="EMBL/GenBank/DDBJ databases">
        <authorList>
            <person name="Muzny D."/>
            <person name="Qin X."/>
            <person name="Deng J."/>
            <person name="Jiang H."/>
            <person name="Liu Y."/>
            <person name="Qu J."/>
            <person name="Song X.-Z."/>
            <person name="Zhang L."/>
            <person name="Thornton R."/>
            <person name="Coyle M."/>
            <person name="Francisco L."/>
            <person name="Jackson L."/>
            <person name="Javaid M."/>
            <person name="Korchina V."/>
            <person name="Kovar C."/>
            <person name="Mata R."/>
            <person name="Mathew T."/>
            <person name="Ngo R."/>
            <person name="Nguyen L."/>
            <person name="Nguyen N."/>
            <person name="Okwuonu G."/>
            <person name="Ongeri F."/>
            <person name="Pham C."/>
            <person name="Simmons D."/>
            <person name="Wilczek-Boney K."/>
            <person name="Hale W."/>
            <person name="Jakkamsetti A."/>
            <person name="Pham P."/>
            <person name="Ruth R."/>
            <person name="San Lucas F."/>
            <person name="Warren J."/>
            <person name="Zhang J."/>
            <person name="Zhao Z."/>
            <person name="Zhou C."/>
            <person name="Zhu D."/>
            <person name="Lee S."/>
            <person name="Bess C."/>
            <person name="Blankenburg K."/>
            <person name="Forbes L."/>
            <person name="Fu Q."/>
            <person name="Gubbala S."/>
            <person name="Hirani K."/>
            <person name="Jayaseelan J.C."/>
            <person name="Lara F."/>
            <person name="Munidasa M."/>
            <person name="Palculict T."/>
            <person name="Patil S."/>
            <person name="Pu L.-L."/>
            <person name="Saada N."/>
            <person name="Tang L."/>
            <person name="Weissenberger G."/>
            <person name="Zhu Y."/>
            <person name="Hemphill L."/>
            <person name="Shang Y."/>
            <person name="Youmans B."/>
            <person name="Ayvaz T."/>
            <person name="Ross M."/>
            <person name="Santibanez J."/>
            <person name="Aqrawi P."/>
            <person name="Gross S."/>
            <person name="Joshi V."/>
            <person name="Fowler G."/>
            <person name="Nazareth L."/>
            <person name="Reid J."/>
            <person name="Worley K."/>
            <person name="Petrosino J."/>
            <person name="Highlander S."/>
            <person name="Gibbs R."/>
        </authorList>
    </citation>
    <scope>NUCLEOTIDE SEQUENCE [LARGE SCALE GENOMIC DNA]</scope>
    <source>
        <strain evidence="1 2">871</strain>
    </source>
</reference>
<protein>
    <submittedName>
        <fullName evidence="1">Uncharacterized protein</fullName>
    </submittedName>
</protein>
<dbReference type="RefSeq" id="WP_009118336.1">
    <property type="nucleotide sequence ID" value="NZ_JH164926.1"/>
</dbReference>
<keyword evidence="2" id="KW-1185">Reference proteome</keyword>
<dbReference type="STRING" id="1032488.HMPREF9371_0642"/>
<comment type="caution">
    <text evidence="1">The sequence shown here is derived from an EMBL/GenBank/DDBJ whole genome shotgun (WGS) entry which is preliminary data.</text>
</comment>